<dbReference type="AlphaFoldDB" id="A0A4U6D353"/>
<evidence type="ECO:0000256" key="10">
    <source>
        <dbReference type="ARBA" id="ARBA00034269"/>
    </source>
</evidence>
<keyword evidence="5 12" id="KW-0812">Transmembrane</keyword>
<evidence type="ECO:0000313" key="14">
    <source>
        <dbReference type="Proteomes" id="UP000304900"/>
    </source>
</evidence>
<evidence type="ECO:0000256" key="2">
    <source>
        <dbReference type="ARBA" id="ARBA00009765"/>
    </source>
</evidence>
<feature type="transmembrane region" description="Helical" evidence="12">
    <location>
        <begin position="275"/>
        <end position="295"/>
    </location>
</feature>
<organism evidence="13 14">
    <name type="scientific">Dyadobacter frigoris</name>
    <dbReference type="NCBI Taxonomy" id="2576211"/>
    <lineage>
        <taxon>Bacteria</taxon>
        <taxon>Pseudomonadati</taxon>
        <taxon>Bacteroidota</taxon>
        <taxon>Cytophagia</taxon>
        <taxon>Cytophagales</taxon>
        <taxon>Spirosomataceae</taxon>
        <taxon>Dyadobacter</taxon>
    </lineage>
</organism>
<evidence type="ECO:0000256" key="5">
    <source>
        <dbReference type="ARBA" id="ARBA00022692"/>
    </source>
</evidence>
<evidence type="ECO:0000256" key="12">
    <source>
        <dbReference type="SAM" id="Phobius"/>
    </source>
</evidence>
<dbReference type="InterPro" id="IPR045861">
    <property type="entry name" value="CorA_cytoplasmic_dom"/>
</dbReference>
<keyword evidence="3" id="KW-0813">Transport</keyword>
<feature type="transmembrane region" description="Helical" evidence="12">
    <location>
        <begin position="240"/>
        <end position="263"/>
    </location>
</feature>
<dbReference type="GO" id="GO:0005886">
    <property type="term" value="C:plasma membrane"/>
    <property type="evidence" value="ECO:0007669"/>
    <property type="project" value="UniProtKB-SubCell"/>
</dbReference>
<gene>
    <name evidence="13" type="ORF">FDK13_21405</name>
</gene>
<dbReference type="FunFam" id="1.20.58.340:FF:000004">
    <property type="entry name" value="Magnesium transport protein CorA"/>
    <property type="match status" value="1"/>
</dbReference>
<dbReference type="OrthoDB" id="9803416at2"/>
<evidence type="ECO:0000256" key="7">
    <source>
        <dbReference type="ARBA" id="ARBA00022989"/>
    </source>
</evidence>
<dbReference type="CDD" id="cd12832">
    <property type="entry name" value="TmCorA-like_u3"/>
    <property type="match status" value="1"/>
</dbReference>
<dbReference type="PANTHER" id="PTHR46494:SF1">
    <property type="entry name" value="CORA FAMILY METAL ION TRANSPORTER (EUROFUNG)"/>
    <property type="match status" value="1"/>
</dbReference>
<keyword evidence="6" id="KW-0460">Magnesium</keyword>
<dbReference type="PANTHER" id="PTHR46494">
    <property type="entry name" value="CORA FAMILY METAL ION TRANSPORTER (EUROFUNG)"/>
    <property type="match status" value="1"/>
</dbReference>
<dbReference type="InterPro" id="IPR002523">
    <property type="entry name" value="MgTranspt_CorA/ZnTranspt_ZntB"/>
</dbReference>
<keyword evidence="9 12" id="KW-0472">Membrane</keyword>
<evidence type="ECO:0000256" key="4">
    <source>
        <dbReference type="ARBA" id="ARBA00022475"/>
    </source>
</evidence>
<dbReference type="Gene3D" id="3.30.460.20">
    <property type="entry name" value="CorA soluble domain-like"/>
    <property type="match status" value="1"/>
</dbReference>
<dbReference type="Gene3D" id="1.20.58.340">
    <property type="entry name" value="Magnesium transport protein CorA, transmembrane region"/>
    <property type="match status" value="2"/>
</dbReference>
<keyword evidence="8" id="KW-0406">Ion transport</keyword>
<dbReference type="GO" id="GO:0000287">
    <property type="term" value="F:magnesium ion binding"/>
    <property type="evidence" value="ECO:0007669"/>
    <property type="project" value="TreeGrafter"/>
</dbReference>
<evidence type="ECO:0000256" key="1">
    <source>
        <dbReference type="ARBA" id="ARBA00004651"/>
    </source>
</evidence>
<accession>A0A4U6D353</accession>
<reference evidence="13 14" key="1">
    <citation type="submission" date="2019-05" db="EMBL/GenBank/DDBJ databases">
        <title>Dyadobacter AR-3-8 sp. nov., isolated from arctic soil.</title>
        <authorList>
            <person name="Chaudhary D.K."/>
        </authorList>
    </citation>
    <scope>NUCLEOTIDE SEQUENCE [LARGE SCALE GENOMIC DNA]</scope>
    <source>
        <strain evidence="13 14">AR-3-8</strain>
    </source>
</reference>
<dbReference type="SUPFAM" id="SSF144083">
    <property type="entry name" value="Magnesium transport protein CorA, transmembrane region"/>
    <property type="match status" value="1"/>
</dbReference>
<keyword evidence="14" id="KW-1185">Reference proteome</keyword>
<sequence length="301" mass="35568">MIKTFADKSEHPFEWLDVTDPTADELHEIARKYNLHESSVNDCLQPDHLPKYEIVGTEGDIFIILRLHTSEVANQADTVRELTDKIAIFMKEERVITIHKKPWPESEKIKDEYIKSDYCKSAHHILNEIIKTGLATYDSHAAHLNREIEFFETNMFLKNRKRSLLEGLYYLKRKVDVTRRILILTYEIVDKIDNQPGNTYTRDTRDLYVKLHNIYDTLFENTNHLLTIYFSLSSQRTNEIIRVLTIFSVFFMPLTFIVGIYGMNFEFMPELKMKFGYPGVLLLMGGVTGCIYYWFKKREWL</sequence>
<dbReference type="GO" id="GO:0050897">
    <property type="term" value="F:cobalt ion binding"/>
    <property type="evidence" value="ECO:0007669"/>
    <property type="project" value="TreeGrafter"/>
</dbReference>
<evidence type="ECO:0000256" key="8">
    <source>
        <dbReference type="ARBA" id="ARBA00023065"/>
    </source>
</evidence>
<comment type="catalytic activity">
    <reaction evidence="10">
        <text>Mg(2+)(in) = Mg(2+)(out)</text>
        <dbReference type="Rhea" id="RHEA:29827"/>
        <dbReference type="ChEBI" id="CHEBI:18420"/>
    </reaction>
</comment>
<comment type="similarity">
    <text evidence="2">Belongs to the CorA metal ion transporter (MIT) (TC 1.A.35) family.</text>
</comment>
<protein>
    <submittedName>
        <fullName evidence="13">Magnesium transporter CorA</fullName>
    </submittedName>
</protein>
<evidence type="ECO:0000256" key="3">
    <source>
        <dbReference type="ARBA" id="ARBA00022448"/>
    </source>
</evidence>
<keyword evidence="7 12" id="KW-1133">Transmembrane helix</keyword>
<name>A0A4U6D353_9BACT</name>
<evidence type="ECO:0000256" key="6">
    <source>
        <dbReference type="ARBA" id="ARBA00022842"/>
    </source>
</evidence>
<evidence type="ECO:0000256" key="11">
    <source>
        <dbReference type="ARBA" id="ARBA00045497"/>
    </source>
</evidence>
<dbReference type="GO" id="GO:0015095">
    <property type="term" value="F:magnesium ion transmembrane transporter activity"/>
    <property type="evidence" value="ECO:0007669"/>
    <property type="project" value="TreeGrafter"/>
</dbReference>
<evidence type="ECO:0000256" key="9">
    <source>
        <dbReference type="ARBA" id="ARBA00023136"/>
    </source>
</evidence>
<dbReference type="GO" id="GO:0015087">
    <property type="term" value="F:cobalt ion transmembrane transporter activity"/>
    <property type="evidence" value="ECO:0007669"/>
    <property type="project" value="TreeGrafter"/>
</dbReference>
<dbReference type="SUPFAM" id="SSF143865">
    <property type="entry name" value="CorA soluble domain-like"/>
    <property type="match status" value="1"/>
</dbReference>
<dbReference type="Pfam" id="PF01544">
    <property type="entry name" value="CorA"/>
    <property type="match status" value="1"/>
</dbReference>
<comment type="function">
    <text evidence="11">Mediates influx of magnesium ions. Alternates between open and closed states. Activated by low cytoplasmic Mg(2+) levels. Inactive when cytoplasmic Mg(2+) levels are high.</text>
</comment>
<dbReference type="EMBL" id="SZVO01000010">
    <property type="protein sequence ID" value="TKT90298.1"/>
    <property type="molecule type" value="Genomic_DNA"/>
</dbReference>
<keyword evidence="4" id="KW-1003">Cell membrane</keyword>
<dbReference type="Proteomes" id="UP000304900">
    <property type="component" value="Unassembled WGS sequence"/>
</dbReference>
<dbReference type="InterPro" id="IPR045863">
    <property type="entry name" value="CorA_TM1_TM2"/>
</dbReference>
<dbReference type="RefSeq" id="WP_137342061.1">
    <property type="nucleotide sequence ID" value="NZ_BSQH01000004.1"/>
</dbReference>
<comment type="caution">
    <text evidence="13">The sequence shown here is derived from an EMBL/GenBank/DDBJ whole genome shotgun (WGS) entry which is preliminary data.</text>
</comment>
<comment type="subcellular location">
    <subcellularLocation>
        <location evidence="1">Cell membrane</location>
        <topology evidence="1">Multi-pass membrane protein</topology>
    </subcellularLocation>
</comment>
<proteinExistence type="inferred from homology"/>
<evidence type="ECO:0000313" key="13">
    <source>
        <dbReference type="EMBL" id="TKT90298.1"/>
    </source>
</evidence>